<proteinExistence type="predicted"/>
<evidence type="ECO:0000313" key="3">
    <source>
        <dbReference type="Proteomes" id="UP000249451"/>
    </source>
</evidence>
<comment type="caution">
    <text evidence="2">The sequence shown here is derived from an EMBL/GenBank/DDBJ whole genome shotgun (WGS) entry which is preliminary data.</text>
</comment>
<sequence length="377" mass="38375">MRQQQRVERAIKQLASYGVPVGPAESAAGFTRGLDPDALQSAAHLLFRTPPPVLQADPKDLAGCGGVQLAQACAAQQQYDQGLVHVAESGRGATELIGNLCEHTAAEVERIVSRFEDQVEQSRIALPECPPELLKAMGDSAQRAVCEQLERRNKALTEAADQLVADCEAAVAGSEGEVQLSTTDPAVLEAVTGQDAGGGHGEQPEQGSAVVQGSPEGQDAAPVAGTDSPEHGTPGAEDSAAGAEQTEEPPQPQEAPSPEADTADPGNGDSAAHDAGGTPTDGGEGQSGDEAPVVELETSGALPQDVEPAEVAAWSPDIWLAEGAGTAQAEHVSDASGAGAMGGLNAEPGDSPAVKPATTGITLERTYEVGIERSGQW</sequence>
<evidence type="ECO:0000313" key="2">
    <source>
        <dbReference type="EMBL" id="PZO98279.1"/>
    </source>
</evidence>
<accession>A0A2W5B0R7</accession>
<dbReference type="AlphaFoldDB" id="A0A2W5B0R7"/>
<dbReference type="Proteomes" id="UP000249451">
    <property type="component" value="Unassembled WGS sequence"/>
</dbReference>
<feature type="region of interest" description="Disordered" evidence="1">
    <location>
        <begin position="192"/>
        <end position="310"/>
    </location>
</feature>
<evidence type="ECO:0000256" key="1">
    <source>
        <dbReference type="SAM" id="MobiDB-lite"/>
    </source>
</evidence>
<name>A0A2W5B0R7_9CORY</name>
<reference evidence="2 3" key="1">
    <citation type="submission" date="2017-11" db="EMBL/GenBank/DDBJ databases">
        <title>Infants hospitalized years apart are colonized by the same room-sourced microbial strains.</title>
        <authorList>
            <person name="Brooks B."/>
            <person name="Olm M.R."/>
            <person name="Firek B.A."/>
            <person name="Baker R."/>
            <person name="Thomas B.C."/>
            <person name="Morowitz M.J."/>
            <person name="Banfield J.F."/>
        </authorList>
    </citation>
    <scope>NUCLEOTIDE SEQUENCE [LARGE SCALE GENOMIC DNA]</scope>
    <source>
        <strain evidence="2">S2_012_000_R3_87</strain>
    </source>
</reference>
<organism evidence="2 3">
    <name type="scientific">Corynebacterium urealyticum</name>
    <dbReference type="NCBI Taxonomy" id="43771"/>
    <lineage>
        <taxon>Bacteria</taxon>
        <taxon>Bacillati</taxon>
        <taxon>Actinomycetota</taxon>
        <taxon>Actinomycetes</taxon>
        <taxon>Mycobacteriales</taxon>
        <taxon>Corynebacteriaceae</taxon>
        <taxon>Corynebacterium</taxon>
    </lineage>
</organism>
<protein>
    <submittedName>
        <fullName evidence="2">Uncharacterized protein</fullName>
    </submittedName>
</protein>
<feature type="region of interest" description="Disordered" evidence="1">
    <location>
        <begin position="324"/>
        <end position="358"/>
    </location>
</feature>
<gene>
    <name evidence="2" type="ORF">DI609_11085</name>
</gene>
<dbReference type="EMBL" id="QFNY01000305">
    <property type="protein sequence ID" value="PZO98279.1"/>
    <property type="molecule type" value="Genomic_DNA"/>
</dbReference>